<keyword evidence="2" id="KW-0862">Zinc</keyword>
<evidence type="ECO:0000256" key="4">
    <source>
        <dbReference type="ARBA" id="ARBA00023163"/>
    </source>
</evidence>
<evidence type="ECO:0000313" key="6">
    <source>
        <dbReference type="EMBL" id="KAG4423723.1"/>
    </source>
</evidence>
<sequence length="526" mass="59750">MWDLESLGFLNDAPLWNMNGGFMMNEMGIPQMHDFLLDNQPGFVASNTLQDRVDNPSLPCGRKSPAVMDMRDIWFTNIKRDDHLCNRPPSIVRRTSISRSVTSPDEPELVDEDCRRELSKALTHPPPQEDLLPSSRFLNLSDKFIGHSTDEIVAMIQAATLGQTFAMLSGDAKHLAIFDSYHGSLISFARRENMFEARPEMKPPEVSSDEQLESSWKEWTRQEQLRRVGLALHIHDAELSFLYHRDSLLKHRRSENETLETSLAFNATTAREWEASLRTREDIRFNGSDSHHSTPVDPFAVYLKLEALGVLIAEDRRQGCLKTTSKSYEDKLLRWHKSFYQNNPADQDDELCLLPLWHWTFINLLVDVDKIESAIGRDGPERGFQALEYITNWAATKDAARCMMHAFLLQRRLEALKLDHTPALHVPRIAFSAAIVSYCFITYGPGNDPLNGASNLINTTHPEFRILGEHVKELTYLSRLTWNRTATSSVTAATLCVLNGLLEMMGVWGLAGRFAKIIARLIDGEA</sequence>
<dbReference type="OrthoDB" id="3945418at2759"/>
<proteinExistence type="predicted"/>
<evidence type="ECO:0000256" key="3">
    <source>
        <dbReference type="ARBA" id="ARBA00023015"/>
    </source>
</evidence>
<keyword evidence="1" id="KW-0479">Metal-binding</keyword>
<comment type="caution">
    <text evidence="6">The sequence shown here is derived from an EMBL/GenBank/DDBJ whole genome shotgun (WGS) entry which is preliminary data.</text>
</comment>
<reference evidence="6" key="1">
    <citation type="submission" date="2021-02" db="EMBL/GenBank/DDBJ databases">
        <title>Genome sequence Cadophora malorum strain M34.</title>
        <authorList>
            <person name="Stefanovic E."/>
            <person name="Vu D."/>
            <person name="Scully C."/>
            <person name="Dijksterhuis J."/>
            <person name="Roader J."/>
            <person name="Houbraken J."/>
        </authorList>
    </citation>
    <scope>NUCLEOTIDE SEQUENCE</scope>
    <source>
        <strain evidence="6">M34</strain>
    </source>
</reference>
<keyword evidence="7" id="KW-1185">Reference proteome</keyword>
<dbReference type="Proteomes" id="UP000664132">
    <property type="component" value="Unassembled WGS sequence"/>
</dbReference>
<gene>
    <name evidence="6" type="ORF">IFR04_003148</name>
</gene>
<evidence type="ECO:0000256" key="5">
    <source>
        <dbReference type="ARBA" id="ARBA00023242"/>
    </source>
</evidence>
<protein>
    <recommendedName>
        <fullName evidence="8">Transcription factor domain-containing protein</fullName>
    </recommendedName>
</protein>
<keyword evidence="5" id="KW-0539">Nucleus</keyword>
<name>A0A8H7WFE6_9HELO</name>
<keyword evidence="3" id="KW-0805">Transcription regulation</keyword>
<evidence type="ECO:0000256" key="2">
    <source>
        <dbReference type="ARBA" id="ARBA00022833"/>
    </source>
</evidence>
<dbReference type="PANTHER" id="PTHR47660:SF2">
    <property type="entry name" value="TRANSCRIPTION FACTOR WITH C2H2 AND ZN(2)-CYS(6) DNA BINDING DOMAIN (EUROFUNG)"/>
    <property type="match status" value="1"/>
</dbReference>
<dbReference type="AlphaFoldDB" id="A0A8H7WFE6"/>
<dbReference type="EMBL" id="JAFJYH010000030">
    <property type="protein sequence ID" value="KAG4423723.1"/>
    <property type="molecule type" value="Genomic_DNA"/>
</dbReference>
<keyword evidence="4" id="KW-0804">Transcription</keyword>
<dbReference type="GO" id="GO:0046872">
    <property type="term" value="F:metal ion binding"/>
    <property type="evidence" value="ECO:0007669"/>
    <property type="project" value="UniProtKB-KW"/>
</dbReference>
<organism evidence="6 7">
    <name type="scientific">Cadophora malorum</name>
    <dbReference type="NCBI Taxonomy" id="108018"/>
    <lineage>
        <taxon>Eukaryota</taxon>
        <taxon>Fungi</taxon>
        <taxon>Dikarya</taxon>
        <taxon>Ascomycota</taxon>
        <taxon>Pezizomycotina</taxon>
        <taxon>Leotiomycetes</taxon>
        <taxon>Helotiales</taxon>
        <taxon>Ploettnerulaceae</taxon>
        <taxon>Cadophora</taxon>
    </lineage>
</organism>
<evidence type="ECO:0008006" key="8">
    <source>
        <dbReference type="Google" id="ProtNLM"/>
    </source>
</evidence>
<evidence type="ECO:0000256" key="1">
    <source>
        <dbReference type="ARBA" id="ARBA00022723"/>
    </source>
</evidence>
<accession>A0A8H7WFE6</accession>
<evidence type="ECO:0000313" key="7">
    <source>
        <dbReference type="Proteomes" id="UP000664132"/>
    </source>
</evidence>
<dbReference type="PANTHER" id="PTHR47660">
    <property type="entry name" value="TRANSCRIPTION FACTOR WITH C2H2 AND ZN(2)-CYS(6) DNA BINDING DOMAIN (EUROFUNG)-RELATED-RELATED"/>
    <property type="match status" value="1"/>
</dbReference>